<feature type="compositionally biased region" description="Polar residues" evidence="3">
    <location>
        <begin position="250"/>
        <end position="261"/>
    </location>
</feature>
<organism evidence="4 5">
    <name type="scientific">Lachancea mirantina</name>
    <dbReference type="NCBI Taxonomy" id="1230905"/>
    <lineage>
        <taxon>Eukaryota</taxon>
        <taxon>Fungi</taxon>
        <taxon>Dikarya</taxon>
        <taxon>Ascomycota</taxon>
        <taxon>Saccharomycotina</taxon>
        <taxon>Saccharomycetes</taxon>
        <taxon>Saccharomycetales</taxon>
        <taxon>Saccharomycetaceae</taxon>
        <taxon>Lachancea</taxon>
    </lineage>
</organism>
<comment type="similarity">
    <text evidence="1">Belongs to the ISF1/MBR1 family.</text>
</comment>
<evidence type="ECO:0000313" key="4">
    <source>
        <dbReference type="EMBL" id="SCV00284.1"/>
    </source>
</evidence>
<feature type="region of interest" description="Disordered" evidence="3">
    <location>
        <begin position="126"/>
        <end position="165"/>
    </location>
</feature>
<feature type="compositionally biased region" description="Low complexity" evidence="3">
    <location>
        <begin position="222"/>
        <end position="241"/>
    </location>
</feature>
<evidence type="ECO:0000256" key="3">
    <source>
        <dbReference type="SAM" id="MobiDB-lite"/>
    </source>
</evidence>
<dbReference type="AlphaFoldDB" id="A0A1G4K8C3"/>
<reference evidence="4 5" key="1">
    <citation type="submission" date="2016-03" db="EMBL/GenBank/DDBJ databases">
        <authorList>
            <person name="Devillers H."/>
        </authorList>
    </citation>
    <scope>NUCLEOTIDE SEQUENCE [LARGE SCALE GENOMIC DNA]</scope>
    <source>
        <strain evidence="4">CBS 11717</strain>
    </source>
</reference>
<dbReference type="Proteomes" id="UP000191024">
    <property type="component" value="Chromosome G"/>
</dbReference>
<feature type="region of interest" description="Disordered" evidence="3">
    <location>
        <begin position="1"/>
        <end position="22"/>
    </location>
</feature>
<gene>
    <name evidence="4" type="ORF">LAMI_0G04038G</name>
</gene>
<dbReference type="OrthoDB" id="4033526at2759"/>
<sequence length="284" mass="31108">MEVDTESNRKTGKSGLSDTTSDVCECDDSLDIFERCVQDPCSDAWEGLDEEASDCDDEDVLLEGVQAQYARAVPVQARQQTSGNSENTDMPRCSTCHRLRRWKKCADCDEPMLRCSRTSSFMVQLSRQASRQSMPDAPDNALPSPTHHNLDASVSSRSRSRSSFSGSAAIPTHLYCLERFVSSELDSATAEFFEPAEPTVSREPHDETPQVARSPELPFNASQDSCRSKSSCSSPSNSDTSPYPGLSNAAAPSSKNSTYSIPSLIHRRKSRVSSIEVSLLNSMT</sequence>
<protein>
    <submittedName>
        <fullName evidence="4">LAMI_0G04038g1_1</fullName>
    </submittedName>
</protein>
<evidence type="ECO:0000256" key="2">
    <source>
        <dbReference type="ARBA" id="ARBA00022553"/>
    </source>
</evidence>
<evidence type="ECO:0000313" key="5">
    <source>
        <dbReference type="Proteomes" id="UP000191024"/>
    </source>
</evidence>
<evidence type="ECO:0000256" key="1">
    <source>
        <dbReference type="ARBA" id="ARBA00008990"/>
    </source>
</evidence>
<proteinExistence type="inferred from homology"/>
<keyword evidence="2" id="KW-0597">Phosphoprotein</keyword>
<keyword evidence="5" id="KW-1185">Reference proteome</keyword>
<dbReference type="Pfam" id="PF17058">
    <property type="entry name" value="MBR1"/>
    <property type="match status" value="1"/>
</dbReference>
<feature type="compositionally biased region" description="Low complexity" evidence="3">
    <location>
        <begin position="152"/>
        <end position="165"/>
    </location>
</feature>
<dbReference type="EMBL" id="LT598469">
    <property type="protein sequence ID" value="SCV00284.1"/>
    <property type="molecule type" value="Genomic_DNA"/>
</dbReference>
<feature type="region of interest" description="Disordered" evidence="3">
    <location>
        <begin position="194"/>
        <end position="263"/>
    </location>
</feature>
<name>A0A1G4K8C3_9SACH</name>
<accession>A0A1G4K8C3</accession>
<dbReference type="InterPro" id="IPR031443">
    <property type="entry name" value="Mbr1"/>
</dbReference>